<dbReference type="GO" id="GO:0016020">
    <property type="term" value="C:membrane"/>
    <property type="evidence" value="ECO:0007669"/>
    <property type="project" value="UniProtKB-SubCell"/>
</dbReference>
<keyword evidence="4 5" id="KW-0472">Membrane</keyword>
<name>A0A1W0XC21_HYPEX</name>
<dbReference type="OrthoDB" id="10011262at2759"/>
<dbReference type="EMBL" id="MTYJ01000005">
    <property type="protein sequence ID" value="OQV24882.1"/>
    <property type="molecule type" value="Genomic_DNA"/>
</dbReference>
<organism evidence="7 8">
    <name type="scientific">Hypsibius exemplaris</name>
    <name type="common">Freshwater tardigrade</name>
    <dbReference type="NCBI Taxonomy" id="2072580"/>
    <lineage>
        <taxon>Eukaryota</taxon>
        <taxon>Metazoa</taxon>
        <taxon>Ecdysozoa</taxon>
        <taxon>Tardigrada</taxon>
        <taxon>Eutardigrada</taxon>
        <taxon>Parachela</taxon>
        <taxon>Hypsibioidea</taxon>
        <taxon>Hypsibiidae</taxon>
        <taxon>Hypsibius</taxon>
    </lineage>
</organism>
<feature type="transmembrane region" description="Helical" evidence="5">
    <location>
        <begin position="116"/>
        <end position="137"/>
    </location>
</feature>
<evidence type="ECO:0000259" key="6">
    <source>
        <dbReference type="PROSITE" id="PS50262"/>
    </source>
</evidence>
<feature type="transmembrane region" description="Helical" evidence="5">
    <location>
        <begin position="220"/>
        <end position="241"/>
    </location>
</feature>
<dbReference type="Gene3D" id="1.20.1070.10">
    <property type="entry name" value="Rhodopsin 7-helix transmembrane proteins"/>
    <property type="match status" value="1"/>
</dbReference>
<dbReference type="AlphaFoldDB" id="A0A1W0XC21"/>
<dbReference type="InterPro" id="IPR000276">
    <property type="entry name" value="GPCR_Rhodpsn"/>
</dbReference>
<dbReference type="PANTHER" id="PTHR46641:SF18">
    <property type="entry name" value="G-PROTEIN COUPLED RECEPTORS FAMILY 1 PROFILE DOMAIN-CONTAINING PROTEIN"/>
    <property type="match status" value="1"/>
</dbReference>
<dbReference type="Pfam" id="PF00001">
    <property type="entry name" value="7tm_1"/>
    <property type="match status" value="1"/>
</dbReference>
<protein>
    <recommendedName>
        <fullName evidence="6">G-protein coupled receptors family 1 profile domain-containing protein</fullName>
    </recommendedName>
</protein>
<dbReference type="InterPro" id="IPR052954">
    <property type="entry name" value="GPCR-Ligand_Int"/>
</dbReference>
<dbReference type="GO" id="GO:0004930">
    <property type="term" value="F:G protein-coupled receptor activity"/>
    <property type="evidence" value="ECO:0007669"/>
    <property type="project" value="InterPro"/>
</dbReference>
<evidence type="ECO:0000256" key="4">
    <source>
        <dbReference type="ARBA" id="ARBA00023136"/>
    </source>
</evidence>
<evidence type="ECO:0000313" key="8">
    <source>
        <dbReference type="Proteomes" id="UP000192578"/>
    </source>
</evidence>
<keyword evidence="8" id="KW-1185">Reference proteome</keyword>
<keyword evidence="2 5" id="KW-0812">Transmembrane</keyword>
<reference evidence="8" key="1">
    <citation type="submission" date="2017-01" db="EMBL/GenBank/DDBJ databases">
        <title>Comparative genomics of anhydrobiosis in the tardigrade Hypsibius dujardini.</title>
        <authorList>
            <person name="Yoshida Y."/>
            <person name="Koutsovoulos G."/>
            <person name="Laetsch D."/>
            <person name="Stevens L."/>
            <person name="Kumar S."/>
            <person name="Horikawa D."/>
            <person name="Ishino K."/>
            <person name="Komine S."/>
            <person name="Tomita M."/>
            <person name="Blaxter M."/>
            <person name="Arakawa K."/>
        </authorList>
    </citation>
    <scope>NUCLEOTIDE SEQUENCE [LARGE SCALE GENOMIC DNA]</scope>
    <source>
        <strain evidence="8">Z151</strain>
    </source>
</reference>
<feature type="domain" description="G-protein coupled receptors family 1 profile" evidence="6">
    <location>
        <begin position="51"/>
        <end position="324"/>
    </location>
</feature>
<evidence type="ECO:0000256" key="5">
    <source>
        <dbReference type="SAM" id="Phobius"/>
    </source>
</evidence>
<evidence type="ECO:0000256" key="1">
    <source>
        <dbReference type="ARBA" id="ARBA00004370"/>
    </source>
</evidence>
<dbReference type="InterPro" id="IPR017452">
    <property type="entry name" value="GPCR_Rhodpsn_7TM"/>
</dbReference>
<evidence type="ECO:0000313" key="7">
    <source>
        <dbReference type="EMBL" id="OQV24882.1"/>
    </source>
</evidence>
<comment type="subcellular location">
    <subcellularLocation>
        <location evidence="1">Membrane</location>
    </subcellularLocation>
</comment>
<evidence type="ECO:0000256" key="2">
    <source>
        <dbReference type="ARBA" id="ARBA00022692"/>
    </source>
</evidence>
<dbReference type="SUPFAM" id="SSF81321">
    <property type="entry name" value="Family A G protein-coupled receptor-like"/>
    <property type="match status" value="1"/>
</dbReference>
<sequence>MNRTTSKALNVTYVCNGSDAVGDLSLLSAEDPIRFLEGVAFPIFLLIGTAGNVLNVLVLGKGKTRASADVFVISMAISDLCILWLFIPIWLKKIDPSLITEFHAGFRQFDVVYREIYKWLTSTFYFISDWIAIAFSMERLIVLSHPMKFLGRNTAKKAMIVVGIITFLGIVKPVQLAFDVISWQLSSDSADHLSIYQEQRTESTELWSDIHEIIMLADRFLGFSTLLITNLILTYFLHHLQQSRIRELNQEDQFYHLSRTNILARGCAIQCLIFKFPGFIYNALLLASQPPFCSYHFAGGEGEYWLAFVSFFLMVNTSINFYLYCAFSRNFQKRLEARFPMMVARWRSIRWHRLRGSSLLPKSWELRMAPHKRGSGVSNITQSSSAF</sequence>
<comment type="caution">
    <text evidence="7">The sequence shown here is derived from an EMBL/GenBank/DDBJ whole genome shotgun (WGS) entry which is preliminary data.</text>
</comment>
<feature type="transmembrane region" description="Helical" evidence="5">
    <location>
        <begin position="304"/>
        <end position="325"/>
    </location>
</feature>
<feature type="transmembrane region" description="Helical" evidence="5">
    <location>
        <begin position="158"/>
        <end position="178"/>
    </location>
</feature>
<feature type="transmembrane region" description="Helical" evidence="5">
    <location>
        <begin position="70"/>
        <end position="91"/>
    </location>
</feature>
<feature type="transmembrane region" description="Helical" evidence="5">
    <location>
        <begin position="262"/>
        <end position="284"/>
    </location>
</feature>
<gene>
    <name evidence="7" type="ORF">BV898_01467</name>
</gene>
<feature type="transmembrane region" description="Helical" evidence="5">
    <location>
        <begin position="39"/>
        <end position="58"/>
    </location>
</feature>
<dbReference type="PROSITE" id="PS50262">
    <property type="entry name" value="G_PROTEIN_RECEP_F1_2"/>
    <property type="match status" value="1"/>
</dbReference>
<dbReference type="PANTHER" id="PTHR46641">
    <property type="entry name" value="FMRFAMIDE RECEPTOR-RELATED"/>
    <property type="match status" value="1"/>
</dbReference>
<dbReference type="Proteomes" id="UP000192578">
    <property type="component" value="Unassembled WGS sequence"/>
</dbReference>
<proteinExistence type="predicted"/>
<dbReference type="PRINTS" id="PR00237">
    <property type="entry name" value="GPCRRHODOPSN"/>
</dbReference>
<accession>A0A1W0XC21</accession>
<evidence type="ECO:0000256" key="3">
    <source>
        <dbReference type="ARBA" id="ARBA00022989"/>
    </source>
</evidence>
<keyword evidence="3 5" id="KW-1133">Transmembrane helix</keyword>